<feature type="non-terminal residue" evidence="2">
    <location>
        <position position="1"/>
    </location>
</feature>
<comment type="caution">
    <text evidence="2">The sequence shown here is derived from an EMBL/GenBank/DDBJ whole genome shotgun (WGS) entry which is preliminary data.</text>
</comment>
<dbReference type="PANTHER" id="PTHR43802:SF1">
    <property type="entry name" value="IP11341P-RELATED"/>
    <property type="match status" value="1"/>
</dbReference>
<evidence type="ECO:0000256" key="1">
    <source>
        <dbReference type="ARBA" id="ARBA00005254"/>
    </source>
</evidence>
<dbReference type="Pfam" id="PF00378">
    <property type="entry name" value="ECH_1"/>
    <property type="match status" value="1"/>
</dbReference>
<dbReference type="SUPFAM" id="SSF52096">
    <property type="entry name" value="ClpP/crotonase"/>
    <property type="match status" value="1"/>
</dbReference>
<evidence type="ECO:0008006" key="4">
    <source>
        <dbReference type="Google" id="ProtNLM"/>
    </source>
</evidence>
<dbReference type="GO" id="GO:0003824">
    <property type="term" value="F:catalytic activity"/>
    <property type="evidence" value="ECO:0007669"/>
    <property type="project" value="UniProtKB-ARBA"/>
</dbReference>
<gene>
    <name evidence="2" type="ORF">HQ497_15780</name>
</gene>
<name>A0A972W2L2_9GAMM</name>
<dbReference type="Gene3D" id="1.10.12.10">
    <property type="entry name" value="Lyase 2-enoyl-coa Hydratase, Chain A, domain 2"/>
    <property type="match status" value="1"/>
</dbReference>
<dbReference type="EMBL" id="JABMOJ010000588">
    <property type="protein sequence ID" value="NQV66820.1"/>
    <property type="molecule type" value="Genomic_DNA"/>
</dbReference>
<protein>
    <recommendedName>
        <fullName evidence="4">Enoyl-CoA hydratase</fullName>
    </recommendedName>
</protein>
<sequence length="193" mass="21480">MEGMDPIQKIWWGGKYVHQCLWEVMWDNPKPIINQVHGFCFAAGMGVVSLSDLCICSEDALFGYPNVRSGGPYLAPISPYILGMKKAKELMFTGNTIDAQEAWRLGLVNKVFADASFRLDAFAYAKKLANGPTQALGRMKKNLNAGLEQSLTASLALEAQHMIASGGTDESREAIRAFMEKRPPRFDQYEPER</sequence>
<organism evidence="2 3">
    <name type="scientific">SAR86 cluster bacterium</name>
    <dbReference type="NCBI Taxonomy" id="2030880"/>
    <lineage>
        <taxon>Bacteria</taxon>
        <taxon>Pseudomonadati</taxon>
        <taxon>Pseudomonadota</taxon>
        <taxon>Gammaproteobacteria</taxon>
        <taxon>SAR86 cluster</taxon>
    </lineage>
</organism>
<evidence type="ECO:0000313" key="3">
    <source>
        <dbReference type="Proteomes" id="UP000754644"/>
    </source>
</evidence>
<evidence type="ECO:0000313" key="2">
    <source>
        <dbReference type="EMBL" id="NQV66820.1"/>
    </source>
</evidence>
<accession>A0A972W2L2</accession>
<dbReference type="CDD" id="cd06558">
    <property type="entry name" value="crotonase-like"/>
    <property type="match status" value="1"/>
</dbReference>
<comment type="similarity">
    <text evidence="1">Belongs to the enoyl-CoA hydratase/isomerase family.</text>
</comment>
<reference evidence="2" key="1">
    <citation type="submission" date="2020-05" db="EMBL/GenBank/DDBJ databases">
        <title>Sulfur intermediates as new biogeochemical hubs in an aquatic model microbial ecosystem.</title>
        <authorList>
            <person name="Vigneron A."/>
        </authorList>
    </citation>
    <scope>NUCLEOTIDE SEQUENCE</scope>
    <source>
        <strain evidence="2">Bin.250</strain>
    </source>
</reference>
<dbReference type="AlphaFoldDB" id="A0A972W2L2"/>
<dbReference type="InterPro" id="IPR014748">
    <property type="entry name" value="Enoyl-CoA_hydra_C"/>
</dbReference>
<dbReference type="PANTHER" id="PTHR43802">
    <property type="entry name" value="ENOYL-COA HYDRATASE"/>
    <property type="match status" value="1"/>
</dbReference>
<proteinExistence type="inferred from homology"/>
<dbReference type="Gene3D" id="3.90.226.10">
    <property type="entry name" value="2-enoyl-CoA Hydratase, Chain A, domain 1"/>
    <property type="match status" value="1"/>
</dbReference>
<dbReference type="Proteomes" id="UP000754644">
    <property type="component" value="Unassembled WGS sequence"/>
</dbReference>
<dbReference type="InterPro" id="IPR001753">
    <property type="entry name" value="Enoyl-CoA_hydra/iso"/>
</dbReference>
<dbReference type="InterPro" id="IPR029045">
    <property type="entry name" value="ClpP/crotonase-like_dom_sf"/>
</dbReference>